<accession>A0A1J7IC13</accession>
<keyword evidence="2" id="KW-1185">Reference proteome</keyword>
<gene>
    <name evidence="1" type="ORF">CONLIGDRAFT_684864</name>
</gene>
<dbReference type="EMBL" id="KV875102">
    <property type="protein sequence ID" value="OIW24973.1"/>
    <property type="molecule type" value="Genomic_DNA"/>
</dbReference>
<dbReference type="OrthoDB" id="5093129at2759"/>
<protein>
    <submittedName>
        <fullName evidence="1">Uncharacterized protein</fullName>
    </submittedName>
</protein>
<evidence type="ECO:0000313" key="1">
    <source>
        <dbReference type="EMBL" id="OIW24973.1"/>
    </source>
</evidence>
<sequence>MRIIAVTGKPESADIDVSDVFLNPILCTSPVSGPAQRAANSPLYPSDPPAADILAARLRAKYWGSRYRPFIRQIMHFNFQRTTLASPVPITGDFRSDLAVPVIGPQAAIENDINPEIIEHAQKGILALIESTKSFHGLKDERFIKIGHHRVV</sequence>
<name>A0A1J7IC13_9PEZI</name>
<dbReference type="STRING" id="1408157.A0A1J7IC13"/>
<organism evidence="1 2">
    <name type="scientific">Coniochaeta ligniaria NRRL 30616</name>
    <dbReference type="NCBI Taxonomy" id="1408157"/>
    <lineage>
        <taxon>Eukaryota</taxon>
        <taxon>Fungi</taxon>
        <taxon>Dikarya</taxon>
        <taxon>Ascomycota</taxon>
        <taxon>Pezizomycotina</taxon>
        <taxon>Sordariomycetes</taxon>
        <taxon>Sordariomycetidae</taxon>
        <taxon>Coniochaetales</taxon>
        <taxon>Coniochaetaceae</taxon>
        <taxon>Coniochaeta</taxon>
    </lineage>
</organism>
<evidence type="ECO:0000313" key="2">
    <source>
        <dbReference type="Proteomes" id="UP000182658"/>
    </source>
</evidence>
<dbReference type="AlphaFoldDB" id="A0A1J7IC13"/>
<dbReference type="Proteomes" id="UP000182658">
    <property type="component" value="Unassembled WGS sequence"/>
</dbReference>
<proteinExistence type="predicted"/>
<reference evidence="1 2" key="1">
    <citation type="submission" date="2016-10" db="EMBL/GenBank/DDBJ databases">
        <title>Draft genome sequence of Coniochaeta ligniaria NRRL30616, a lignocellulolytic fungus for bioabatement of inhibitors in plant biomass hydrolysates.</title>
        <authorList>
            <consortium name="DOE Joint Genome Institute"/>
            <person name="Jimenez D.J."/>
            <person name="Hector R.E."/>
            <person name="Riley R."/>
            <person name="Sun H."/>
            <person name="Grigoriev I.V."/>
            <person name="Van Elsas J.D."/>
            <person name="Nichols N.N."/>
        </authorList>
    </citation>
    <scope>NUCLEOTIDE SEQUENCE [LARGE SCALE GENOMIC DNA]</scope>
    <source>
        <strain evidence="1 2">NRRL 30616</strain>
    </source>
</reference>
<dbReference type="InParanoid" id="A0A1J7IC13"/>